<dbReference type="OrthoDB" id="2489132at2"/>
<name>A0A1R4B4F8_9VIBR</name>
<keyword evidence="9" id="KW-1185">Reference proteome</keyword>
<dbReference type="GO" id="GO:0004888">
    <property type="term" value="F:transmembrane signaling receptor activity"/>
    <property type="evidence" value="ECO:0007669"/>
    <property type="project" value="InterPro"/>
</dbReference>
<dbReference type="AlphaFoldDB" id="A0A1R4B4F8"/>
<dbReference type="PRINTS" id="PR00260">
    <property type="entry name" value="CHEMTRNSDUCR"/>
</dbReference>
<organism evidence="8 9">
    <name type="scientific">Vibrio palustris</name>
    <dbReference type="NCBI Taxonomy" id="1918946"/>
    <lineage>
        <taxon>Bacteria</taxon>
        <taxon>Pseudomonadati</taxon>
        <taxon>Pseudomonadota</taxon>
        <taxon>Gammaproteobacteria</taxon>
        <taxon>Vibrionales</taxon>
        <taxon>Vibrionaceae</taxon>
        <taxon>Vibrio</taxon>
    </lineage>
</organism>
<keyword evidence="5" id="KW-1133">Transmembrane helix</keyword>
<dbReference type="InterPro" id="IPR004090">
    <property type="entry name" value="Chemotax_Me-accpt_rcpt"/>
</dbReference>
<feature type="domain" description="HAMP" evidence="7">
    <location>
        <begin position="303"/>
        <end position="355"/>
    </location>
</feature>
<evidence type="ECO:0000256" key="1">
    <source>
        <dbReference type="ARBA" id="ARBA00004370"/>
    </source>
</evidence>
<protein>
    <submittedName>
        <fullName evidence="8">Methyl-accepting chemotaxis protein McpS</fullName>
    </submittedName>
</protein>
<evidence type="ECO:0000259" key="6">
    <source>
        <dbReference type="PROSITE" id="PS50111"/>
    </source>
</evidence>
<feature type="domain" description="Methyl-accepting transducer" evidence="6">
    <location>
        <begin position="360"/>
        <end position="596"/>
    </location>
</feature>
<dbReference type="PROSITE" id="PS50111">
    <property type="entry name" value="CHEMOTAXIS_TRANSDUC_2"/>
    <property type="match status" value="1"/>
</dbReference>
<dbReference type="GO" id="GO:0007165">
    <property type="term" value="P:signal transduction"/>
    <property type="evidence" value="ECO:0007669"/>
    <property type="project" value="UniProtKB-KW"/>
</dbReference>
<dbReference type="SMART" id="SM01358">
    <property type="entry name" value="HBM"/>
    <property type="match status" value="1"/>
</dbReference>
<evidence type="ECO:0000313" key="9">
    <source>
        <dbReference type="Proteomes" id="UP000189475"/>
    </source>
</evidence>
<evidence type="ECO:0000313" key="8">
    <source>
        <dbReference type="EMBL" id="SJL83789.1"/>
    </source>
</evidence>
<evidence type="ECO:0000259" key="7">
    <source>
        <dbReference type="PROSITE" id="PS50885"/>
    </source>
</evidence>
<dbReference type="PANTHER" id="PTHR32089">
    <property type="entry name" value="METHYL-ACCEPTING CHEMOTAXIS PROTEIN MCPB"/>
    <property type="match status" value="1"/>
</dbReference>
<dbReference type="CDD" id="cd11386">
    <property type="entry name" value="MCP_signal"/>
    <property type="match status" value="1"/>
</dbReference>
<dbReference type="PROSITE" id="PS50885">
    <property type="entry name" value="HAMP"/>
    <property type="match status" value="1"/>
</dbReference>
<keyword evidence="5" id="KW-0812">Transmembrane</keyword>
<dbReference type="InterPro" id="IPR032255">
    <property type="entry name" value="HBM"/>
</dbReference>
<dbReference type="GO" id="GO:0006935">
    <property type="term" value="P:chemotaxis"/>
    <property type="evidence" value="ECO:0007669"/>
    <property type="project" value="InterPro"/>
</dbReference>
<evidence type="ECO:0000256" key="4">
    <source>
        <dbReference type="PROSITE-ProRule" id="PRU00284"/>
    </source>
</evidence>
<keyword evidence="2 4" id="KW-0807">Transducer</keyword>
<reference evidence="8 9" key="1">
    <citation type="submission" date="2017-02" db="EMBL/GenBank/DDBJ databases">
        <authorList>
            <person name="Peterson S.W."/>
        </authorList>
    </citation>
    <scope>NUCLEOTIDE SEQUENCE [LARGE SCALE GENOMIC DNA]</scope>
    <source>
        <strain evidence="8 9">CECT 9027</strain>
    </source>
</reference>
<dbReference type="GO" id="GO:0016020">
    <property type="term" value="C:membrane"/>
    <property type="evidence" value="ECO:0007669"/>
    <property type="project" value="UniProtKB-SubCell"/>
</dbReference>
<dbReference type="EMBL" id="FUFT01000005">
    <property type="protein sequence ID" value="SJL83789.1"/>
    <property type="molecule type" value="Genomic_DNA"/>
</dbReference>
<dbReference type="RefSeq" id="WP_077314204.1">
    <property type="nucleotide sequence ID" value="NZ_AP024888.1"/>
</dbReference>
<comment type="similarity">
    <text evidence="3">Belongs to the methyl-accepting chemotaxis (MCP) protein family.</text>
</comment>
<feature type="transmembrane region" description="Helical" evidence="5">
    <location>
        <begin position="12"/>
        <end position="36"/>
    </location>
</feature>
<dbReference type="SUPFAM" id="SSF58104">
    <property type="entry name" value="Methyl-accepting chemotaxis protein (MCP) signaling domain"/>
    <property type="match status" value="1"/>
</dbReference>
<dbReference type="PANTHER" id="PTHR32089:SF120">
    <property type="entry name" value="METHYL-ACCEPTING CHEMOTAXIS PROTEIN TLPQ"/>
    <property type="match status" value="1"/>
</dbReference>
<dbReference type="Gene3D" id="1.10.287.950">
    <property type="entry name" value="Methyl-accepting chemotaxis protein"/>
    <property type="match status" value="1"/>
</dbReference>
<keyword evidence="5" id="KW-0472">Membrane</keyword>
<dbReference type="InterPro" id="IPR004089">
    <property type="entry name" value="MCPsignal_dom"/>
</dbReference>
<dbReference type="Pfam" id="PF00015">
    <property type="entry name" value="MCPsignal"/>
    <property type="match status" value="1"/>
</dbReference>
<dbReference type="Proteomes" id="UP000189475">
    <property type="component" value="Unassembled WGS sequence"/>
</dbReference>
<gene>
    <name evidence="8" type="primary">mcpS_2</name>
    <name evidence="8" type="ORF">VPAL9027_01767</name>
</gene>
<dbReference type="SMART" id="SM00283">
    <property type="entry name" value="MA"/>
    <property type="match status" value="1"/>
</dbReference>
<proteinExistence type="inferred from homology"/>
<evidence type="ECO:0000256" key="3">
    <source>
        <dbReference type="ARBA" id="ARBA00029447"/>
    </source>
</evidence>
<dbReference type="InterPro" id="IPR003660">
    <property type="entry name" value="HAMP_dom"/>
</dbReference>
<dbReference type="STRING" id="1918946.VPAL9027_01767"/>
<comment type="subcellular location">
    <subcellularLocation>
        <location evidence="1">Membrane</location>
    </subcellularLocation>
</comment>
<dbReference type="Pfam" id="PF00672">
    <property type="entry name" value="HAMP"/>
    <property type="match status" value="1"/>
</dbReference>
<sequence>MKNPLENASIGIKLAFGFGVVLILTLIVASTGFMGVNTLLERANKVQHSNQMRQTVTELGNQRKLYLDTGSQGAYSNVLTLEDELSKQISLAKKLYVSGDDIKRVNSADQALKQYTHTFSKLHADRQEWVRTGKEASGVRNNLTEKADLMIKALSKDDNYMAMLTTLKVKNEIADTMLVITKNVGKNKPIPSDVINQRIPTIATDIQKLQLDGEAQTYQRDINQLFIQYRQLLNTNPDLTKKLTESSTQLLSYAKEITSNLQELSEQQRQKSVHDGAKVRTLLITVTIGAIVMGAFFAWFIRHMIVTPMRDVTQAVSAIADGDLTHTYRTERRDELGKLYNDIGTMNVTLHTLISEVINGVLNLSSTSEQLENISHNSQNRMQSQRDETDQVATAINQMSATISEVARNANTAASATTTTDELVNQGSSMVNNTVTQISELATDLNNTSQTMAALKERSDNVGNVLEVIKAVAEQTNLLALNAAIEAARAGEAGRGFAVVADEVRGLASRTQKSAKEIEDLIHQLQNGAEESFNKIEASRDLSTRNADQAKDVMALFENISLEMGNVQDMTQQIATASEEQSQVSEDINSSIVNVRHLADETTEGAAESVTAVANLKALSLDLKSLTERFKTKS</sequence>
<accession>A0A1R4B4F8</accession>
<dbReference type="SMART" id="SM00304">
    <property type="entry name" value="HAMP"/>
    <property type="match status" value="2"/>
</dbReference>
<evidence type="ECO:0000256" key="5">
    <source>
        <dbReference type="SAM" id="Phobius"/>
    </source>
</evidence>
<dbReference type="CDD" id="cd06225">
    <property type="entry name" value="HAMP"/>
    <property type="match status" value="1"/>
</dbReference>
<evidence type="ECO:0000256" key="2">
    <source>
        <dbReference type="ARBA" id="ARBA00023224"/>
    </source>
</evidence>
<dbReference type="FunFam" id="1.10.287.950:FF:000001">
    <property type="entry name" value="Methyl-accepting chemotaxis sensory transducer"/>
    <property type="match status" value="1"/>
</dbReference>
<feature type="transmembrane region" description="Helical" evidence="5">
    <location>
        <begin position="279"/>
        <end position="301"/>
    </location>
</feature>